<organism evidence="1 2">
    <name type="scientific">Bifidobacterium adolescentis L2-32</name>
    <dbReference type="NCBI Taxonomy" id="411481"/>
    <lineage>
        <taxon>Bacteria</taxon>
        <taxon>Bacillati</taxon>
        <taxon>Actinomycetota</taxon>
        <taxon>Actinomycetes</taxon>
        <taxon>Bifidobacteriales</taxon>
        <taxon>Bifidobacteriaceae</taxon>
        <taxon>Bifidobacterium</taxon>
    </lineage>
</organism>
<accession>A7A765</accession>
<gene>
    <name evidence="1" type="ORF">BIFADO_01701</name>
</gene>
<reference evidence="1 2" key="2">
    <citation type="submission" date="2007-05" db="EMBL/GenBank/DDBJ databases">
        <title>Draft genome sequence of Bifidobacterium adolescentis (L2-32).</title>
        <authorList>
            <person name="Sudarsanam P."/>
            <person name="Ley R."/>
            <person name="Guruge J."/>
            <person name="Turnbaugh P.J."/>
            <person name="Mahowald M."/>
            <person name="Liep D."/>
            <person name="Gordon J."/>
        </authorList>
    </citation>
    <scope>NUCLEOTIDE SEQUENCE [LARGE SCALE GENOMIC DNA]</scope>
    <source>
        <strain evidence="1 2">L2-32</strain>
    </source>
</reference>
<protein>
    <submittedName>
        <fullName evidence="1">Uncharacterized protein</fullName>
    </submittedName>
</protein>
<sequence length="49" mass="5834">MNRTKRHVKADKKQQNAERRAFLRFLSSQKRTPFDAINQATFGNRRNVT</sequence>
<comment type="caution">
    <text evidence="1">The sequence shown here is derived from an EMBL/GenBank/DDBJ whole genome shotgun (WGS) entry which is preliminary data.</text>
</comment>
<evidence type="ECO:0000313" key="2">
    <source>
        <dbReference type="Proteomes" id="UP000003773"/>
    </source>
</evidence>
<proteinExistence type="predicted"/>
<dbReference type="Proteomes" id="UP000003773">
    <property type="component" value="Unassembled WGS sequence"/>
</dbReference>
<evidence type="ECO:0000313" key="1">
    <source>
        <dbReference type="EMBL" id="EDN82648.1"/>
    </source>
</evidence>
<dbReference type="AlphaFoldDB" id="A7A765"/>
<dbReference type="EMBL" id="AAXD02000052">
    <property type="protein sequence ID" value="EDN82648.1"/>
    <property type="molecule type" value="Genomic_DNA"/>
</dbReference>
<dbReference type="HOGENOM" id="CLU_3132786_0_0_11"/>
<reference evidence="1 2" key="1">
    <citation type="submission" date="2007-04" db="EMBL/GenBank/DDBJ databases">
        <authorList>
            <person name="Fulton L."/>
            <person name="Clifton S."/>
            <person name="Fulton B."/>
            <person name="Xu J."/>
            <person name="Minx P."/>
            <person name="Pepin K.H."/>
            <person name="Johnson M."/>
            <person name="Thiruvilangam P."/>
            <person name="Bhonagiri V."/>
            <person name="Nash W.E."/>
            <person name="Mardis E.R."/>
            <person name="Wilson R.K."/>
        </authorList>
    </citation>
    <scope>NUCLEOTIDE SEQUENCE [LARGE SCALE GENOMIC DNA]</scope>
    <source>
        <strain evidence="1 2">L2-32</strain>
    </source>
</reference>
<name>A7A765_BIFAD</name>